<accession>A0ABP6MS85</accession>
<comment type="caution">
    <text evidence="1">The sequence shown here is derived from an EMBL/GenBank/DDBJ whole genome shotgun (WGS) entry which is preliminary data.</text>
</comment>
<evidence type="ECO:0000313" key="1">
    <source>
        <dbReference type="EMBL" id="GAA3122064.1"/>
    </source>
</evidence>
<evidence type="ECO:0000313" key="2">
    <source>
        <dbReference type="Proteomes" id="UP001501637"/>
    </source>
</evidence>
<dbReference type="Proteomes" id="UP001501637">
    <property type="component" value="Unassembled WGS sequence"/>
</dbReference>
<dbReference type="InterPro" id="IPR032466">
    <property type="entry name" value="Metal_Hydrolase"/>
</dbReference>
<reference evidence="2" key="1">
    <citation type="journal article" date="2019" name="Int. J. Syst. Evol. Microbiol.">
        <title>The Global Catalogue of Microorganisms (GCM) 10K type strain sequencing project: providing services to taxonomists for standard genome sequencing and annotation.</title>
        <authorList>
            <consortium name="The Broad Institute Genomics Platform"/>
            <consortium name="The Broad Institute Genome Sequencing Center for Infectious Disease"/>
            <person name="Wu L."/>
            <person name="Ma J."/>
        </authorList>
    </citation>
    <scope>NUCLEOTIDE SEQUENCE [LARGE SCALE GENOMIC DNA]</scope>
    <source>
        <strain evidence="2">JCM 9092</strain>
    </source>
</reference>
<dbReference type="SUPFAM" id="SSF51556">
    <property type="entry name" value="Metallo-dependent hydrolases"/>
    <property type="match status" value="1"/>
</dbReference>
<name>A0ABP6MS85_9ACTN</name>
<dbReference type="Gene3D" id="3.20.20.140">
    <property type="entry name" value="Metal-dependent hydrolases"/>
    <property type="match status" value="1"/>
</dbReference>
<protein>
    <submittedName>
        <fullName evidence="1">Uncharacterized protein</fullName>
    </submittedName>
</protein>
<sequence length="65" mass="6760">MPRLLGRGSDFIRFMIDDGSVEGHPGLPALGQATVNAGVAEAKKYGALTVAHALTVNATRMAAEH</sequence>
<dbReference type="EMBL" id="BAAAUG010000091">
    <property type="protein sequence ID" value="GAA3122064.1"/>
    <property type="molecule type" value="Genomic_DNA"/>
</dbReference>
<keyword evidence="2" id="KW-1185">Reference proteome</keyword>
<organism evidence="1 2">
    <name type="scientific">Streptomyces rectiviolaceus</name>
    <dbReference type="NCBI Taxonomy" id="332591"/>
    <lineage>
        <taxon>Bacteria</taxon>
        <taxon>Bacillati</taxon>
        <taxon>Actinomycetota</taxon>
        <taxon>Actinomycetes</taxon>
        <taxon>Kitasatosporales</taxon>
        <taxon>Streptomycetaceae</taxon>
        <taxon>Streptomyces</taxon>
    </lineage>
</organism>
<proteinExistence type="predicted"/>
<gene>
    <name evidence="1" type="ORF">GCM10010449_49900</name>
</gene>